<dbReference type="EMBL" id="CP060780">
    <property type="protein sequence ID" value="QNP43842.1"/>
    <property type="molecule type" value="Genomic_DNA"/>
</dbReference>
<evidence type="ECO:0000313" key="3">
    <source>
        <dbReference type="Proteomes" id="UP000516134"/>
    </source>
</evidence>
<keyword evidence="3" id="KW-1185">Reference proteome</keyword>
<evidence type="ECO:0000256" key="1">
    <source>
        <dbReference type="SAM" id="Phobius"/>
    </source>
</evidence>
<dbReference type="RefSeq" id="WP_187715267.1">
    <property type="nucleotide sequence ID" value="NZ_CP060780.1"/>
</dbReference>
<feature type="transmembrane region" description="Helical" evidence="1">
    <location>
        <begin position="12"/>
        <end position="30"/>
    </location>
</feature>
<keyword evidence="1" id="KW-0812">Transmembrane</keyword>
<name>A0ABX6T4K0_9SPHN</name>
<accession>A0ABX6T4K0</accession>
<organism evidence="2 3">
    <name type="scientific">Sphingomonas daechungensis</name>
    <dbReference type="NCBI Taxonomy" id="1176646"/>
    <lineage>
        <taxon>Bacteria</taxon>
        <taxon>Pseudomonadati</taxon>
        <taxon>Pseudomonadota</taxon>
        <taxon>Alphaproteobacteria</taxon>
        <taxon>Sphingomonadales</taxon>
        <taxon>Sphingomonadaceae</taxon>
        <taxon>Sphingomonas</taxon>
    </lineage>
</organism>
<dbReference type="Proteomes" id="UP000516134">
    <property type="component" value="Chromosome"/>
</dbReference>
<reference evidence="2 3" key="1">
    <citation type="submission" date="2020-08" db="EMBL/GenBank/DDBJ databases">
        <title>Genome sequence of Sphingomonas daechungensis KACC 18115T.</title>
        <authorList>
            <person name="Hyun D.-W."/>
            <person name="Bae J.-W."/>
        </authorList>
    </citation>
    <scope>NUCLEOTIDE SEQUENCE [LARGE SCALE GENOMIC DNA]</scope>
    <source>
        <strain evidence="2 3">KACC 18115</strain>
    </source>
</reference>
<keyword evidence="1" id="KW-1133">Transmembrane helix</keyword>
<keyword evidence="1" id="KW-0472">Membrane</keyword>
<proteinExistence type="predicted"/>
<sequence length="100" mass="11097">MATAPLRTPMHLWVVGVLSLLWNSFGAYDYSMTRMRNMDYLAGMSPPGVDPAAMLAYIDGMPLYAQLGWGFGVWGPWSGRLPYCCASEPPFGLSGFRLRE</sequence>
<protein>
    <submittedName>
        <fullName evidence="2">Uncharacterized protein</fullName>
    </submittedName>
</protein>
<gene>
    <name evidence="2" type="ORF">H9L15_04175</name>
</gene>
<evidence type="ECO:0000313" key="2">
    <source>
        <dbReference type="EMBL" id="QNP43842.1"/>
    </source>
</evidence>